<keyword evidence="2" id="KW-0560">Oxidoreductase</keyword>
<name>A0A2R5EQZ4_9BACL</name>
<dbReference type="GO" id="GO:0016491">
    <property type="term" value="F:oxidoreductase activity"/>
    <property type="evidence" value="ECO:0007669"/>
    <property type="project" value="UniProtKB-KW"/>
</dbReference>
<evidence type="ECO:0000256" key="2">
    <source>
        <dbReference type="ARBA" id="ARBA00023002"/>
    </source>
</evidence>
<protein>
    <submittedName>
        <fullName evidence="3">SDR family oxidoreductase</fullName>
    </submittedName>
</protein>
<dbReference type="PANTHER" id="PTHR43477:SF1">
    <property type="entry name" value="DIHYDROANTICAPSIN 7-DEHYDROGENASE"/>
    <property type="match status" value="1"/>
</dbReference>
<dbReference type="SUPFAM" id="SSF51735">
    <property type="entry name" value="NAD(P)-binding Rossmann-fold domains"/>
    <property type="match status" value="1"/>
</dbReference>
<dbReference type="InterPro" id="IPR036291">
    <property type="entry name" value="NAD(P)-bd_dom_sf"/>
</dbReference>
<dbReference type="PROSITE" id="PS00061">
    <property type="entry name" value="ADH_SHORT"/>
    <property type="match status" value="1"/>
</dbReference>
<gene>
    <name evidence="3" type="ORF">PAT3040_03122</name>
</gene>
<sequence>MQVWSITSESGEYSMTTLQNKVVLITGSLGALGRSAISMFLERGAVLFCCDRTPITQFPEMERIRDEYGVQRIVFHQADASSEDQMIGMFAELERCFGRLDGIYHNVYTSVWKRATELSLQEWEDTIRGTMTSTFLVSKYGLPLMIRSGGGSIVNTSSILGQIPSPECSPYGTAKAGLNHFTRVLAQDYARDGIRANVLVPGDFSSDEGLARQSEKEKEAIVRNVWLGRSARADEVNEVAAFLLSDAASYVTGSLYAVDGGFHQ</sequence>
<dbReference type="GO" id="GO:0008206">
    <property type="term" value="P:bile acid metabolic process"/>
    <property type="evidence" value="ECO:0007669"/>
    <property type="project" value="UniProtKB-ARBA"/>
</dbReference>
<dbReference type="EMBL" id="BDQX01000171">
    <property type="protein sequence ID" value="GBG08535.1"/>
    <property type="molecule type" value="Genomic_DNA"/>
</dbReference>
<comment type="caution">
    <text evidence="3">The sequence shown here is derived from an EMBL/GenBank/DDBJ whole genome shotgun (WGS) entry which is preliminary data.</text>
</comment>
<reference evidence="3 4" key="1">
    <citation type="submission" date="2017-08" db="EMBL/GenBank/DDBJ databases">
        <title>Substantial Increase in Enzyme Production by Combined Drug-Resistance Mutations in Paenibacillus agaridevorans.</title>
        <authorList>
            <person name="Tanaka Y."/>
            <person name="Funane K."/>
            <person name="Hosaka T."/>
            <person name="Shiwa Y."/>
            <person name="Fujita N."/>
            <person name="Miyazaki T."/>
            <person name="Yoshikawa H."/>
            <person name="Murakami K."/>
            <person name="Kasahara K."/>
            <person name="Inaoka T."/>
            <person name="Hiraga Y."/>
            <person name="Ochi K."/>
        </authorList>
    </citation>
    <scope>NUCLEOTIDE SEQUENCE [LARGE SCALE GENOMIC DNA]</scope>
    <source>
        <strain evidence="3 4">T-3040</strain>
    </source>
</reference>
<comment type="similarity">
    <text evidence="1">Belongs to the short-chain dehydrogenases/reductases (SDR) family.</text>
</comment>
<organism evidence="3 4">
    <name type="scientific">Paenibacillus agaridevorans</name>
    <dbReference type="NCBI Taxonomy" id="171404"/>
    <lineage>
        <taxon>Bacteria</taxon>
        <taxon>Bacillati</taxon>
        <taxon>Bacillota</taxon>
        <taxon>Bacilli</taxon>
        <taxon>Bacillales</taxon>
        <taxon>Paenibacillaceae</taxon>
        <taxon>Paenibacillus</taxon>
    </lineage>
</organism>
<dbReference type="InterPro" id="IPR051122">
    <property type="entry name" value="SDR_DHRS6-like"/>
</dbReference>
<dbReference type="Proteomes" id="UP000245202">
    <property type="component" value="Unassembled WGS sequence"/>
</dbReference>
<dbReference type="PRINTS" id="PR00081">
    <property type="entry name" value="GDHRDH"/>
</dbReference>
<dbReference type="Gene3D" id="3.40.50.720">
    <property type="entry name" value="NAD(P)-binding Rossmann-like Domain"/>
    <property type="match status" value="1"/>
</dbReference>
<dbReference type="InterPro" id="IPR020904">
    <property type="entry name" value="Sc_DH/Rdtase_CS"/>
</dbReference>
<dbReference type="PANTHER" id="PTHR43477">
    <property type="entry name" value="DIHYDROANTICAPSIN 7-DEHYDROGENASE"/>
    <property type="match status" value="1"/>
</dbReference>
<dbReference type="Pfam" id="PF13561">
    <property type="entry name" value="adh_short_C2"/>
    <property type="match status" value="1"/>
</dbReference>
<dbReference type="AlphaFoldDB" id="A0A2R5EQZ4"/>
<accession>A0A2R5EQZ4</accession>
<proteinExistence type="inferred from homology"/>
<dbReference type="PRINTS" id="PR00080">
    <property type="entry name" value="SDRFAMILY"/>
</dbReference>
<dbReference type="CDD" id="cd05233">
    <property type="entry name" value="SDR_c"/>
    <property type="match status" value="1"/>
</dbReference>
<evidence type="ECO:0000256" key="1">
    <source>
        <dbReference type="ARBA" id="ARBA00006484"/>
    </source>
</evidence>
<keyword evidence="4" id="KW-1185">Reference proteome</keyword>
<dbReference type="FunFam" id="3.40.50.720:FF:000084">
    <property type="entry name" value="Short-chain dehydrogenase reductase"/>
    <property type="match status" value="1"/>
</dbReference>
<evidence type="ECO:0000313" key="4">
    <source>
        <dbReference type="Proteomes" id="UP000245202"/>
    </source>
</evidence>
<dbReference type="InterPro" id="IPR002347">
    <property type="entry name" value="SDR_fam"/>
</dbReference>
<evidence type="ECO:0000313" key="3">
    <source>
        <dbReference type="EMBL" id="GBG08535.1"/>
    </source>
</evidence>